<gene>
    <name evidence="3" type="ORF">OL599_14670</name>
</gene>
<evidence type="ECO:0000313" key="4">
    <source>
        <dbReference type="Proteomes" id="UP001165679"/>
    </source>
</evidence>
<reference evidence="3" key="2">
    <citation type="submission" date="2022-10" db="EMBL/GenBank/DDBJ databases">
        <authorList>
            <person name="Trinh H.N."/>
        </authorList>
    </citation>
    <scope>NUCLEOTIDE SEQUENCE</scope>
    <source>
        <strain evidence="3">RN2-1</strain>
    </source>
</reference>
<sequence>MTHLGPQRAAAGRTDRFGMAHAGGSRPALKAFADAVRGLAAYRPEAPAALIQAIEAAPGLTAAHALRGMTEVLRSLPVAVDAARLAREAACATLSEASTADETALCEALDAALEGRLLAAADVLDAQLVRRPGVLLFVKLATMLRFVAGDGAGMRQTTARVLPAWSPVQPGYGFVLGCHAFGLEETGAYVAAERAGRRAVEHEPQDAWGIHAVAHVYEMTAQPLAGIAWLERCRPAWSGCNNFAFHLAWHLALFHLEQGRHDRVLELYDREVRPTESEEYRDVANAASLLWRLRQEGVDVGNRWAELAGIARRRRHETVLIFATLHRLLALVAVGDRAAAAETLAAIAAAGRGGGDQAHVAATVGLPLARAVAGRDEDAGPLPRIAWALDALGGSAAQRDVFMRTLAALAVARRDPAASSEILALRRRLRRDDRFLAVLGAGDE</sequence>
<dbReference type="EMBL" id="JAPDNT010000012">
    <property type="protein sequence ID" value="MCW3475820.1"/>
    <property type="molecule type" value="Genomic_DNA"/>
</dbReference>
<keyword evidence="4" id="KW-1185">Reference proteome</keyword>
<dbReference type="Proteomes" id="UP001165679">
    <property type="component" value="Unassembled WGS sequence"/>
</dbReference>
<keyword evidence="1" id="KW-0677">Repeat</keyword>
<comment type="caution">
    <text evidence="3">The sequence shown here is derived from an EMBL/GenBank/DDBJ whole genome shotgun (WGS) entry which is preliminary data.</text>
</comment>
<dbReference type="CDD" id="cd05804">
    <property type="entry name" value="StaR_like"/>
    <property type="match status" value="1"/>
</dbReference>
<dbReference type="RefSeq" id="WP_264714549.1">
    <property type="nucleotide sequence ID" value="NZ_JAPDNT010000012.1"/>
</dbReference>
<dbReference type="PANTHER" id="PTHR16263:SF4">
    <property type="entry name" value="TETRATRICOPEPTIDE REPEAT PROTEIN 38"/>
    <property type="match status" value="1"/>
</dbReference>
<name>A0AA42CIF0_9PROT</name>
<dbReference type="PANTHER" id="PTHR16263">
    <property type="entry name" value="TETRATRICOPEPTIDE REPEAT PROTEIN 38"/>
    <property type="match status" value="1"/>
</dbReference>
<evidence type="ECO:0000256" key="1">
    <source>
        <dbReference type="ARBA" id="ARBA00022737"/>
    </source>
</evidence>
<proteinExistence type="predicted"/>
<protein>
    <submittedName>
        <fullName evidence="3">Tetratricopeptide repeat protein</fullName>
    </submittedName>
</protein>
<accession>A0AA42CIF0</accession>
<dbReference type="InterPro" id="IPR033891">
    <property type="entry name" value="TTC38"/>
</dbReference>
<keyword evidence="2" id="KW-0802">TPR repeat</keyword>
<organism evidence="3 4">
    <name type="scientific">Limobrevibacterium gyesilva</name>
    <dbReference type="NCBI Taxonomy" id="2991712"/>
    <lineage>
        <taxon>Bacteria</taxon>
        <taxon>Pseudomonadati</taxon>
        <taxon>Pseudomonadota</taxon>
        <taxon>Alphaproteobacteria</taxon>
        <taxon>Acetobacterales</taxon>
        <taxon>Acetobacteraceae</taxon>
        <taxon>Limobrevibacterium</taxon>
    </lineage>
</organism>
<evidence type="ECO:0000256" key="2">
    <source>
        <dbReference type="ARBA" id="ARBA00022803"/>
    </source>
</evidence>
<reference evidence="3" key="1">
    <citation type="submission" date="2022-09" db="EMBL/GenBank/DDBJ databases">
        <title>Rhodovastum sp. nov. RN2-1 isolated from soil in Seongnam, South Korea.</title>
        <authorList>
            <person name="Le N.T."/>
        </authorList>
    </citation>
    <scope>NUCLEOTIDE SEQUENCE</scope>
    <source>
        <strain evidence="3">RN2-1</strain>
    </source>
</reference>
<evidence type="ECO:0000313" key="3">
    <source>
        <dbReference type="EMBL" id="MCW3475820.1"/>
    </source>
</evidence>
<dbReference type="AlphaFoldDB" id="A0AA42CIF0"/>